<proteinExistence type="inferred from homology"/>
<evidence type="ECO:0000259" key="6">
    <source>
        <dbReference type="Pfam" id="PF08281"/>
    </source>
</evidence>
<dbReference type="GO" id="GO:0016987">
    <property type="term" value="F:sigma factor activity"/>
    <property type="evidence" value="ECO:0007669"/>
    <property type="project" value="UniProtKB-KW"/>
</dbReference>
<dbReference type="Pfam" id="PF08281">
    <property type="entry name" value="Sigma70_r4_2"/>
    <property type="match status" value="1"/>
</dbReference>
<evidence type="ECO:0000256" key="1">
    <source>
        <dbReference type="ARBA" id="ARBA00010641"/>
    </source>
</evidence>
<evidence type="ECO:0000256" key="4">
    <source>
        <dbReference type="ARBA" id="ARBA00023163"/>
    </source>
</evidence>
<keyword evidence="2" id="KW-0805">Transcription regulation</keyword>
<evidence type="ECO:0000313" key="7">
    <source>
        <dbReference type="EMBL" id="PTE21745.1"/>
    </source>
</evidence>
<reference evidence="7 8" key="1">
    <citation type="submission" date="2018-03" db="EMBL/GenBank/DDBJ databases">
        <title>Cereibacter changlensis.</title>
        <authorList>
            <person name="Meyer T.E."/>
            <person name="Miller S."/>
            <person name="Lodha T."/>
            <person name="Gandham S."/>
            <person name="Chintalapati S."/>
            <person name="Chintalapati V.R."/>
        </authorList>
    </citation>
    <scope>NUCLEOTIDE SEQUENCE [LARGE SCALE GENOMIC DNA]</scope>
    <source>
        <strain evidence="7 8">JA139</strain>
    </source>
</reference>
<evidence type="ECO:0000259" key="5">
    <source>
        <dbReference type="Pfam" id="PF04542"/>
    </source>
</evidence>
<dbReference type="InterPro" id="IPR013324">
    <property type="entry name" value="RNA_pol_sigma_r3/r4-like"/>
</dbReference>
<dbReference type="InterPro" id="IPR013249">
    <property type="entry name" value="RNA_pol_sigma70_r4_t2"/>
</dbReference>
<dbReference type="PANTHER" id="PTHR43133">
    <property type="entry name" value="RNA POLYMERASE ECF-TYPE SIGMA FACTO"/>
    <property type="match status" value="1"/>
</dbReference>
<dbReference type="AlphaFoldDB" id="A0A2T4JV31"/>
<comment type="caution">
    <text evidence="7">The sequence shown here is derived from an EMBL/GenBank/DDBJ whole genome shotgun (WGS) entry which is preliminary data.</text>
</comment>
<dbReference type="Gene3D" id="1.10.10.10">
    <property type="entry name" value="Winged helix-like DNA-binding domain superfamily/Winged helix DNA-binding domain"/>
    <property type="match status" value="1"/>
</dbReference>
<dbReference type="EMBL" id="PZKG01000040">
    <property type="protein sequence ID" value="PTE21745.1"/>
    <property type="molecule type" value="Genomic_DNA"/>
</dbReference>
<protein>
    <submittedName>
        <fullName evidence="7">RNA polymerase subunit sigma</fullName>
    </submittedName>
</protein>
<gene>
    <name evidence="7" type="ORF">C5F48_10750</name>
</gene>
<feature type="domain" description="RNA polymerase sigma-70 region 2" evidence="5">
    <location>
        <begin position="37"/>
        <end position="100"/>
    </location>
</feature>
<dbReference type="SUPFAM" id="SSF88946">
    <property type="entry name" value="Sigma2 domain of RNA polymerase sigma factors"/>
    <property type="match status" value="1"/>
</dbReference>
<comment type="similarity">
    <text evidence="1">Belongs to the sigma-70 factor family. ECF subfamily.</text>
</comment>
<dbReference type="SUPFAM" id="SSF88659">
    <property type="entry name" value="Sigma3 and sigma4 domains of RNA polymerase sigma factors"/>
    <property type="match status" value="1"/>
</dbReference>
<dbReference type="RefSeq" id="WP_107663911.1">
    <property type="nucleotide sequence ID" value="NZ_PZKG01000040.1"/>
</dbReference>
<dbReference type="InterPro" id="IPR036388">
    <property type="entry name" value="WH-like_DNA-bd_sf"/>
</dbReference>
<dbReference type="GO" id="GO:0003677">
    <property type="term" value="F:DNA binding"/>
    <property type="evidence" value="ECO:0007669"/>
    <property type="project" value="InterPro"/>
</dbReference>
<evidence type="ECO:0000256" key="3">
    <source>
        <dbReference type="ARBA" id="ARBA00023082"/>
    </source>
</evidence>
<dbReference type="NCBIfam" id="TIGR02937">
    <property type="entry name" value="sigma70-ECF"/>
    <property type="match status" value="1"/>
</dbReference>
<dbReference type="PANTHER" id="PTHR43133:SF62">
    <property type="entry name" value="RNA POLYMERASE SIGMA FACTOR SIGZ"/>
    <property type="match status" value="1"/>
</dbReference>
<dbReference type="Proteomes" id="UP000241010">
    <property type="component" value="Unassembled WGS sequence"/>
</dbReference>
<dbReference type="Pfam" id="PF04542">
    <property type="entry name" value="Sigma70_r2"/>
    <property type="match status" value="1"/>
</dbReference>
<name>A0A2T4JV31_9RHOB</name>
<keyword evidence="4" id="KW-0804">Transcription</keyword>
<dbReference type="InterPro" id="IPR013325">
    <property type="entry name" value="RNA_pol_sigma_r2"/>
</dbReference>
<dbReference type="OrthoDB" id="9784272at2"/>
<organism evidence="7 8">
    <name type="scientific">Cereibacter changlensis JA139</name>
    <dbReference type="NCBI Taxonomy" id="1188249"/>
    <lineage>
        <taxon>Bacteria</taxon>
        <taxon>Pseudomonadati</taxon>
        <taxon>Pseudomonadota</taxon>
        <taxon>Alphaproteobacteria</taxon>
        <taxon>Rhodobacterales</taxon>
        <taxon>Paracoccaceae</taxon>
        <taxon>Cereibacter</taxon>
    </lineage>
</organism>
<sequence length="189" mass="20609">MTVQYIRPTDQGDLISALGACAAGQAEGIDTILRLEGGRLFGVARRMLGRGDLAEEAVQDAMVQIWRKAGQFRAEDGSARGWIYAVLRNRCLNILRDGRRLTTLAPEDLVALQEARQEAVPQEGWELLPGSGRLRDCLAQLDGEARHAILLAHVGGFSHGEIAGRQQVPLGTAKSWIRRGLASLRECLS</sequence>
<dbReference type="Gene3D" id="1.10.1740.10">
    <property type="match status" value="1"/>
</dbReference>
<dbReference type="InterPro" id="IPR007627">
    <property type="entry name" value="RNA_pol_sigma70_r2"/>
</dbReference>
<dbReference type="InterPro" id="IPR014284">
    <property type="entry name" value="RNA_pol_sigma-70_dom"/>
</dbReference>
<dbReference type="GO" id="GO:0006352">
    <property type="term" value="P:DNA-templated transcription initiation"/>
    <property type="evidence" value="ECO:0007669"/>
    <property type="project" value="InterPro"/>
</dbReference>
<accession>A0A2T4JV31</accession>
<keyword evidence="8" id="KW-1185">Reference proteome</keyword>
<feature type="domain" description="RNA polymerase sigma factor 70 region 4 type 2" evidence="6">
    <location>
        <begin position="133"/>
        <end position="184"/>
    </location>
</feature>
<keyword evidence="3" id="KW-0731">Sigma factor</keyword>
<dbReference type="InterPro" id="IPR039425">
    <property type="entry name" value="RNA_pol_sigma-70-like"/>
</dbReference>
<evidence type="ECO:0000256" key="2">
    <source>
        <dbReference type="ARBA" id="ARBA00023015"/>
    </source>
</evidence>
<evidence type="ECO:0000313" key="8">
    <source>
        <dbReference type="Proteomes" id="UP000241010"/>
    </source>
</evidence>